<protein>
    <submittedName>
        <fullName evidence="3">ATP-binding protein</fullName>
    </submittedName>
</protein>
<comment type="caution">
    <text evidence="3">The sequence shown here is derived from an EMBL/GenBank/DDBJ whole genome shotgun (WGS) entry which is preliminary data.</text>
</comment>
<keyword evidence="4" id="KW-1185">Reference proteome</keyword>
<feature type="compositionally biased region" description="Basic and acidic residues" evidence="1">
    <location>
        <begin position="1002"/>
        <end position="1024"/>
    </location>
</feature>
<keyword evidence="3" id="KW-0547">Nucleotide-binding</keyword>
<reference evidence="3" key="1">
    <citation type="submission" date="2020-06" db="EMBL/GenBank/DDBJ databases">
        <title>Novel chitinolytic bacterium.</title>
        <authorList>
            <person name="Ungkulpasvich U."/>
            <person name="Kosugi A."/>
            <person name="Uke A."/>
        </authorList>
    </citation>
    <scope>NUCLEOTIDE SEQUENCE</scope>
    <source>
        <strain evidence="3">UUS1-1</strain>
    </source>
</reference>
<dbReference type="GO" id="GO:0005524">
    <property type="term" value="F:ATP binding"/>
    <property type="evidence" value="ECO:0007669"/>
    <property type="project" value="UniProtKB-KW"/>
</dbReference>
<dbReference type="Pfam" id="PF18731">
    <property type="entry name" value="HEPN_Swt1"/>
    <property type="match status" value="1"/>
</dbReference>
<dbReference type="InterPro" id="IPR007555">
    <property type="entry name" value="DUF499"/>
</dbReference>
<dbReference type="Proteomes" id="UP000657177">
    <property type="component" value="Unassembled WGS sequence"/>
</dbReference>
<dbReference type="RefSeq" id="WP_181339998.1">
    <property type="nucleotide sequence ID" value="NZ_JAAKDE010000015.1"/>
</dbReference>
<evidence type="ECO:0000259" key="2">
    <source>
        <dbReference type="Pfam" id="PF18731"/>
    </source>
</evidence>
<dbReference type="InterPro" id="IPR041650">
    <property type="entry name" value="HEPN_Swt1"/>
</dbReference>
<name>A0A8J6I2L0_9FIRM</name>
<feature type="region of interest" description="Disordered" evidence="1">
    <location>
        <begin position="985"/>
        <end position="1024"/>
    </location>
</feature>
<dbReference type="AlphaFoldDB" id="A0A8J6I2L0"/>
<organism evidence="3 4">
    <name type="scientific">Capillibacterium thermochitinicola</name>
    <dbReference type="NCBI Taxonomy" id="2699427"/>
    <lineage>
        <taxon>Bacteria</taxon>
        <taxon>Bacillati</taxon>
        <taxon>Bacillota</taxon>
        <taxon>Capillibacterium</taxon>
    </lineage>
</organism>
<gene>
    <name evidence="3" type="ORF">G5B42_08300</name>
</gene>
<feature type="domain" description="Swt1-like HEPN" evidence="2">
    <location>
        <begin position="11"/>
        <end position="132"/>
    </location>
</feature>
<proteinExistence type="predicted"/>
<evidence type="ECO:0000313" key="3">
    <source>
        <dbReference type="EMBL" id="MBA2133539.1"/>
    </source>
</evidence>
<accession>A0A8J6I2L0</accession>
<keyword evidence="3" id="KW-0067">ATP-binding</keyword>
<dbReference type="Pfam" id="PF04465">
    <property type="entry name" value="DUF499"/>
    <property type="match status" value="1"/>
</dbReference>
<evidence type="ECO:0000256" key="1">
    <source>
        <dbReference type="SAM" id="MobiDB-lite"/>
    </source>
</evidence>
<dbReference type="EMBL" id="JAAKDE010000015">
    <property type="protein sequence ID" value="MBA2133539.1"/>
    <property type="molecule type" value="Genomic_DNA"/>
</dbReference>
<sequence>MALSNYERVGRALKILRKGLLPFIYRELKAFYKNDWWQQGVEPSLTGAIGLEAQTMSGTETERLAALDIQALLVVMWENWNKVFMNKLGHVGRSYVSELREVRNRWAHQQPFTLEDTYRAFDTMMRLLEMISAPEAESIRKFLRQLMRIRYEEETKRELKKQTEVATQTHTLAGLKPWREVATPHPDVAGGRYQQAEFAADLAQVITGEAEDEYKNPQEFFRRTYLTEGLSHLLTLALKRLSGNGGEPVVELQTNFGGGKTHSMIALYHLFSGNLTGGEALGMEEILQNSGVTQLCKANRAVLVGTKLNPAVGAKKPEGITVNTMWGEMAYQLGGVEGYNLVAENDQSGTSPGSDTLKELFDRYSPVLVLIDEWVAYARQLYHVDGLPAGSFEANMTFAQALTEAAKRSPRAMVVASIPASDIEIGGEGGRAALERIRNTFGRIEAVWKPASAEESFAIVRRRLFEPITDYAARDAVCRAFADMYRQNRGDFPSECLEGDYERRLKEAYPIHPELFDRLYQDWSTLERFQRTRGILRLMAAVIHDLWERQDRSLLIMPGTIPLDSSAVHFEITRHLPDGWGPIIDTDVDGVASKPLALDRDNPNLGRYSACRRVTRTIFVGSAPSVAAQRVRGIEEVRIKLGCVQPGEVPAIFGDALRRLSEQLTYLFGDGNRYWFDTRPSVNRIAADRAVQYRPEEVEQFIIEQLRKTCPRGEFGAVHIAPSVSNDVLDEQTVRLVILGPDAPYSAKSGERTALDKAQKILDERGSSPRLYKNMLVFIAPDRNRLVELEQAVRQFLAWQSIEADRENLNLDTFQLKQVELGLKNASTMVQTRMEETFNWLLVPTQENPAHYEVTWNVTRLNGARGTLPEKAAAKLKADEQIITRWSPALLRMELDKYLWKDQPHINLKQLWDYFSTYLYLPRLVDTDVLLDTIKEGLTSKDFFAYAARVDENGRYLGLKFGTSTDNIVIDREAVLVKPEVAKEQIERETKQESEGPGSTTEEVKDPPSTRETGETDEKKEEEIKPKAKRFYGEAVLDPHRVGRDAGTIAENVIQHLTLEEGAEVTVTLEIQAIIPKGAGEHTVRTVTENCRVLKFKTYEFGEE</sequence>
<feature type="compositionally biased region" description="Basic and acidic residues" evidence="1">
    <location>
        <begin position="985"/>
        <end position="994"/>
    </location>
</feature>
<evidence type="ECO:0000313" key="4">
    <source>
        <dbReference type="Proteomes" id="UP000657177"/>
    </source>
</evidence>